<name>A0A1G6SJ38_9PSEU</name>
<accession>A0A1G6SJ38</accession>
<gene>
    <name evidence="1" type="ORF">SAMN05216174_10815</name>
</gene>
<dbReference type="Proteomes" id="UP000199501">
    <property type="component" value="Unassembled WGS sequence"/>
</dbReference>
<sequence length="42" mass="4836">MIHDDEQPMVVDWLDMVGLAELIPQPRHSPENWFPPGGVPER</sequence>
<evidence type="ECO:0000313" key="1">
    <source>
        <dbReference type="EMBL" id="SDD16922.1"/>
    </source>
</evidence>
<organism evidence="1 2">
    <name type="scientific">Actinokineospora iranica</name>
    <dbReference type="NCBI Taxonomy" id="1271860"/>
    <lineage>
        <taxon>Bacteria</taxon>
        <taxon>Bacillati</taxon>
        <taxon>Actinomycetota</taxon>
        <taxon>Actinomycetes</taxon>
        <taxon>Pseudonocardiales</taxon>
        <taxon>Pseudonocardiaceae</taxon>
        <taxon>Actinokineospora</taxon>
    </lineage>
</organism>
<proteinExistence type="predicted"/>
<dbReference type="RefSeq" id="WP_267463921.1">
    <property type="nucleotide sequence ID" value="NZ_FMZZ01000008.1"/>
</dbReference>
<dbReference type="AlphaFoldDB" id="A0A1G6SJ38"/>
<evidence type="ECO:0000313" key="2">
    <source>
        <dbReference type="Proteomes" id="UP000199501"/>
    </source>
</evidence>
<reference evidence="2" key="1">
    <citation type="submission" date="2016-10" db="EMBL/GenBank/DDBJ databases">
        <authorList>
            <person name="Varghese N."/>
            <person name="Submissions S."/>
        </authorList>
    </citation>
    <scope>NUCLEOTIDE SEQUENCE [LARGE SCALE GENOMIC DNA]</scope>
    <source>
        <strain evidence="2">IBRC-M 10403</strain>
    </source>
</reference>
<protein>
    <submittedName>
        <fullName evidence="1">Uncharacterized protein</fullName>
    </submittedName>
</protein>
<keyword evidence="2" id="KW-1185">Reference proteome</keyword>
<dbReference type="EMBL" id="FMZZ01000008">
    <property type="protein sequence ID" value="SDD16922.1"/>
    <property type="molecule type" value="Genomic_DNA"/>
</dbReference>